<keyword evidence="3" id="KW-1185">Reference proteome</keyword>
<reference evidence="2" key="1">
    <citation type="journal article" date="2019" name="Phytopathology">
        <title>A Novel Group of Rhizobium tumorigenes-Like Agrobacteria Associated with Crown Gall Disease of Rhododendron and Blueberry.</title>
        <authorList>
            <person name="Kuzmanovic N."/>
            <person name="Behrens P."/>
            <person name="Idczak E."/>
            <person name="Wagner S."/>
            <person name="Gotz M."/>
            <person name="Sproer C."/>
            <person name="Bunk B."/>
            <person name="Overmann J."/>
            <person name="Smalla K."/>
        </authorList>
    </citation>
    <scope>NUCLEOTIDE SEQUENCE</scope>
    <source>
        <strain evidence="2">Rho-6.2</strain>
    </source>
</reference>
<proteinExistence type="predicted"/>
<name>A0ABY8IJT7_9HYPH</name>
<sequence length="111" mass="12749">MDRLIVRYRPQADEDLLDIAAYILDRSQNIETARAYIDRLYARCERIGHAPNAGVLREDLGAGIRMAVFERRVVILYRVEADIVWITNIVSGGRDYETLFTDRRPDPEGPA</sequence>
<dbReference type="Gene3D" id="3.30.2310.20">
    <property type="entry name" value="RelE-like"/>
    <property type="match status" value="1"/>
</dbReference>
<keyword evidence="1" id="KW-1277">Toxin-antitoxin system</keyword>
<dbReference type="Proteomes" id="UP000318939">
    <property type="component" value="Chromosome"/>
</dbReference>
<protein>
    <submittedName>
        <fullName evidence="2">Type II toxin-antitoxin system RelE/ParE family toxin</fullName>
    </submittedName>
</protein>
<evidence type="ECO:0000313" key="2">
    <source>
        <dbReference type="EMBL" id="WFS23531.1"/>
    </source>
</evidence>
<dbReference type="RefSeq" id="WP_142824345.1">
    <property type="nucleotide sequence ID" value="NZ_CP117267.1"/>
</dbReference>
<accession>A0ABY8IJT7</accession>
<dbReference type="EMBL" id="CP117267">
    <property type="protein sequence ID" value="WFS23531.1"/>
    <property type="molecule type" value="Genomic_DNA"/>
</dbReference>
<evidence type="ECO:0000313" key="3">
    <source>
        <dbReference type="Proteomes" id="UP000318939"/>
    </source>
</evidence>
<dbReference type="InterPro" id="IPR035093">
    <property type="entry name" value="RelE/ParE_toxin_dom_sf"/>
</dbReference>
<dbReference type="Pfam" id="PF05016">
    <property type="entry name" value="ParE_toxin"/>
    <property type="match status" value="1"/>
</dbReference>
<reference evidence="2" key="2">
    <citation type="journal article" date="2023" name="MicrobiologyOpen">
        <title>Genomics of the tumorigenes clade of the family Rhizobiaceae and description of Rhizobium rhododendri sp. nov.</title>
        <authorList>
            <person name="Kuzmanovic N."/>
            <person name="diCenzo G.C."/>
            <person name="Bunk B."/>
            <person name="Sproeer C."/>
            <person name="Fruehling A."/>
            <person name="Neumann-Schaal M."/>
            <person name="Overmann J."/>
            <person name="Smalla K."/>
        </authorList>
    </citation>
    <scope>NUCLEOTIDE SEQUENCE</scope>
    <source>
        <strain evidence="2">Rho-6.2</strain>
    </source>
</reference>
<gene>
    <name evidence="2" type="ORF">PR018_03125</name>
</gene>
<dbReference type="InterPro" id="IPR007712">
    <property type="entry name" value="RelE/ParE_toxin"/>
</dbReference>
<evidence type="ECO:0000256" key="1">
    <source>
        <dbReference type="ARBA" id="ARBA00022649"/>
    </source>
</evidence>
<organism evidence="2 3">
    <name type="scientific">Rhizobium rhododendri</name>
    <dbReference type="NCBI Taxonomy" id="2506430"/>
    <lineage>
        <taxon>Bacteria</taxon>
        <taxon>Pseudomonadati</taxon>
        <taxon>Pseudomonadota</taxon>
        <taxon>Alphaproteobacteria</taxon>
        <taxon>Hyphomicrobiales</taxon>
        <taxon>Rhizobiaceae</taxon>
        <taxon>Rhizobium/Agrobacterium group</taxon>
        <taxon>Rhizobium</taxon>
    </lineage>
</organism>